<dbReference type="Proteomes" id="UP001201463">
    <property type="component" value="Unassembled WGS sequence"/>
</dbReference>
<organism evidence="1 2">
    <name type="scientific">Pelomonas caseinilytica</name>
    <dbReference type="NCBI Taxonomy" id="2906763"/>
    <lineage>
        <taxon>Bacteria</taxon>
        <taxon>Pseudomonadati</taxon>
        <taxon>Pseudomonadota</taxon>
        <taxon>Betaproteobacteria</taxon>
        <taxon>Burkholderiales</taxon>
        <taxon>Sphaerotilaceae</taxon>
        <taxon>Roseateles</taxon>
    </lineage>
</organism>
<evidence type="ECO:0000313" key="1">
    <source>
        <dbReference type="EMBL" id="MCE4538545.1"/>
    </source>
</evidence>
<dbReference type="EMBL" id="JAJTWT010000006">
    <property type="protein sequence ID" value="MCE4538545.1"/>
    <property type="molecule type" value="Genomic_DNA"/>
</dbReference>
<evidence type="ECO:0000313" key="2">
    <source>
        <dbReference type="Proteomes" id="UP001201463"/>
    </source>
</evidence>
<dbReference type="RefSeq" id="WP_233392992.1">
    <property type="nucleotide sequence ID" value="NZ_JAJTWT010000006.1"/>
</dbReference>
<gene>
    <name evidence="1" type="ORF">LXT12_14935</name>
</gene>
<accession>A0ABS8XMV2</accession>
<sequence length="141" mass="15339">MPSRLYTFSPQLDRAFQRATLPSRRAAVLAACDAAVACLQSIDPVIKGALDCFRCNTTTPKIIEALKLFIDEKDGTYFSLSEAQDGTNEEALLLFSEARAASALLAAVALQPDQWHEAIYEAAMSTDDPSEIERQVNAALT</sequence>
<name>A0ABS8XMV2_9BURK</name>
<reference evidence="1 2" key="1">
    <citation type="submission" date="2021-12" db="EMBL/GenBank/DDBJ databases">
        <title>Genome seq of p7.</title>
        <authorList>
            <person name="Seo T."/>
        </authorList>
    </citation>
    <scope>NUCLEOTIDE SEQUENCE [LARGE SCALE GENOMIC DNA]</scope>
    <source>
        <strain evidence="1 2">P7</strain>
    </source>
</reference>
<keyword evidence="2" id="KW-1185">Reference proteome</keyword>
<protein>
    <submittedName>
        <fullName evidence="1">Uncharacterized protein</fullName>
    </submittedName>
</protein>
<proteinExistence type="predicted"/>
<comment type="caution">
    <text evidence="1">The sequence shown here is derived from an EMBL/GenBank/DDBJ whole genome shotgun (WGS) entry which is preliminary data.</text>
</comment>